<evidence type="ECO:0000256" key="1">
    <source>
        <dbReference type="SAM" id="Phobius"/>
    </source>
</evidence>
<feature type="transmembrane region" description="Helical" evidence="1">
    <location>
        <begin position="20"/>
        <end position="42"/>
    </location>
</feature>
<comment type="caution">
    <text evidence="2">The sequence shown here is derived from an EMBL/GenBank/DDBJ whole genome shotgun (WGS) entry which is preliminary data.</text>
</comment>
<organism evidence="2 3">
    <name type="scientific">Paenibacillus glycanilyticus</name>
    <dbReference type="NCBI Taxonomy" id="126569"/>
    <lineage>
        <taxon>Bacteria</taxon>
        <taxon>Bacillati</taxon>
        <taxon>Bacillota</taxon>
        <taxon>Bacilli</taxon>
        <taxon>Bacillales</taxon>
        <taxon>Paenibacillaceae</taxon>
        <taxon>Paenibacillus</taxon>
    </lineage>
</organism>
<proteinExistence type="predicted"/>
<reference evidence="2 3" key="1">
    <citation type="submission" date="2023-05" db="EMBL/GenBank/DDBJ databases">
        <title>Draft genome of Paenibacillus sp. CCS26.</title>
        <authorList>
            <person name="Akita H."/>
            <person name="Shinto Y."/>
            <person name="Kimura Z."/>
        </authorList>
    </citation>
    <scope>NUCLEOTIDE SEQUENCE [LARGE SCALE GENOMIC DNA]</scope>
    <source>
        <strain evidence="2 3">CCS26</strain>
    </source>
</reference>
<keyword evidence="1" id="KW-0472">Membrane</keyword>
<dbReference type="RefSeq" id="WP_317980233.1">
    <property type="nucleotide sequence ID" value="NZ_BTCL01000008.1"/>
</dbReference>
<name>A0ABQ6NL78_9BACL</name>
<evidence type="ECO:0000313" key="2">
    <source>
        <dbReference type="EMBL" id="GMK45534.1"/>
    </source>
</evidence>
<accession>A0ABQ6NL78</accession>
<keyword evidence="1" id="KW-0812">Transmembrane</keyword>
<evidence type="ECO:0000313" key="3">
    <source>
        <dbReference type="Proteomes" id="UP001285921"/>
    </source>
</evidence>
<gene>
    <name evidence="2" type="ORF">PghCCS26_26620</name>
</gene>
<dbReference type="Proteomes" id="UP001285921">
    <property type="component" value="Unassembled WGS sequence"/>
</dbReference>
<protein>
    <submittedName>
        <fullName evidence="2">Uncharacterized protein</fullName>
    </submittedName>
</protein>
<keyword evidence="1" id="KW-1133">Transmembrane helix</keyword>
<dbReference type="EMBL" id="BTCL01000008">
    <property type="protein sequence ID" value="GMK45534.1"/>
    <property type="molecule type" value="Genomic_DNA"/>
</dbReference>
<keyword evidence="3" id="KW-1185">Reference proteome</keyword>
<sequence>MSRAQIPQDVMDKIVGMLSSSISVTFMRSIIPAVLALASVLFMGMASMKDLIGHPVKAEPNATEVPGH</sequence>